<dbReference type="AlphaFoldDB" id="A0A544QS84"/>
<feature type="compositionally biased region" description="Low complexity" evidence="1">
    <location>
        <begin position="115"/>
        <end position="128"/>
    </location>
</feature>
<sequence>MFAAIDRQLTVDLGGRNVQPLYAAARDDEPLVAAAATPLLAAADAGETVLLTTGFPIPPSNEPETDGPLGTVVLAGALADLGAAPVVVTESRVEPAITAVADALGIEPPETVSLAPPESSAETTASTARSLLDREPGAVVAIEKPGATADGSYRTAAGEDITPLVAAVDPLFTAARERGIPTVAVGDGGNEVGMGGVQSAVEHHIDNGETIACRTPVDALVVAGVSNWGAYGIVAALSLTAGRELLHTGGTERELLDAAVEAGCIDGVTGEATPSVDGIHGAIHADVVDLLADICALEIDTD</sequence>
<dbReference type="PANTHER" id="PTHR32022">
    <property type="entry name" value="D-GLUTAMATE CYCLASE, MITOCHONDRIAL"/>
    <property type="match status" value="1"/>
</dbReference>
<dbReference type="PANTHER" id="PTHR32022:SF10">
    <property type="entry name" value="D-GLUTAMATE CYCLASE, MITOCHONDRIAL"/>
    <property type="match status" value="1"/>
</dbReference>
<protein>
    <submittedName>
        <fullName evidence="3">DUF4392 domain-containing protein</fullName>
    </submittedName>
</protein>
<comment type="caution">
    <text evidence="3">The sequence shown here is derived from an EMBL/GenBank/DDBJ whole genome shotgun (WGS) entry which is preliminary data.</text>
</comment>
<dbReference type="RefSeq" id="WP_142442964.1">
    <property type="nucleotide sequence ID" value="NZ_SESI01000001.1"/>
</dbReference>
<dbReference type="Proteomes" id="UP000315385">
    <property type="component" value="Unassembled WGS sequence"/>
</dbReference>
<dbReference type="OrthoDB" id="86109at2157"/>
<evidence type="ECO:0000256" key="1">
    <source>
        <dbReference type="SAM" id="MobiDB-lite"/>
    </source>
</evidence>
<feature type="region of interest" description="Disordered" evidence="1">
    <location>
        <begin position="108"/>
        <end position="132"/>
    </location>
</feature>
<dbReference type="InterPro" id="IPR025504">
    <property type="entry name" value="GLUCM_C"/>
</dbReference>
<evidence type="ECO:0000313" key="4">
    <source>
        <dbReference type="Proteomes" id="UP000315385"/>
    </source>
</evidence>
<proteinExistence type="predicted"/>
<dbReference type="Gene3D" id="3.90.1640.20">
    <property type="entry name" value="TON_0340"/>
    <property type="match status" value="1"/>
</dbReference>
<feature type="domain" description="D-glutamate cyclase-like C-terminal" evidence="2">
    <location>
        <begin position="9"/>
        <end position="291"/>
    </location>
</feature>
<dbReference type="Pfam" id="PF14336">
    <property type="entry name" value="GLUCM-like_C"/>
    <property type="match status" value="1"/>
</dbReference>
<gene>
    <name evidence="3" type="ORF">EWF95_05145</name>
</gene>
<accession>A0A544QS84</accession>
<dbReference type="EMBL" id="SESI01000001">
    <property type="protein sequence ID" value="TQQ82315.1"/>
    <property type="molecule type" value="Genomic_DNA"/>
</dbReference>
<keyword evidence="4" id="KW-1185">Reference proteome</keyword>
<name>A0A544QS84_9EURY</name>
<reference evidence="3 4" key="1">
    <citation type="submission" date="2019-02" db="EMBL/GenBank/DDBJ databases">
        <title>Halonotius sp. a new haloqrchaeon isolated from saline water.</title>
        <authorList>
            <person name="Duran-Viseras A."/>
            <person name="Sanchez-Porro C."/>
            <person name="Ventosa A."/>
        </authorList>
    </citation>
    <scope>NUCLEOTIDE SEQUENCE [LARGE SCALE GENOMIC DNA]</scope>
    <source>
        <strain evidence="3 4">F9-27</strain>
    </source>
</reference>
<evidence type="ECO:0000259" key="2">
    <source>
        <dbReference type="Pfam" id="PF14336"/>
    </source>
</evidence>
<evidence type="ECO:0000313" key="3">
    <source>
        <dbReference type="EMBL" id="TQQ82315.1"/>
    </source>
</evidence>
<organism evidence="3 4">
    <name type="scientific">Halonotius roseus</name>
    <dbReference type="NCBI Taxonomy" id="2511997"/>
    <lineage>
        <taxon>Archaea</taxon>
        <taxon>Methanobacteriati</taxon>
        <taxon>Methanobacteriota</taxon>
        <taxon>Stenosarchaea group</taxon>
        <taxon>Halobacteria</taxon>
        <taxon>Halobacteriales</taxon>
        <taxon>Haloferacaceae</taxon>
        <taxon>Halonotius</taxon>
    </lineage>
</organism>